<dbReference type="GO" id="GO:0046872">
    <property type="term" value="F:metal ion binding"/>
    <property type="evidence" value="ECO:0007669"/>
    <property type="project" value="UniProtKB-KW"/>
</dbReference>
<proteinExistence type="predicted"/>
<evidence type="ECO:0000256" key="1">
    <source>
        <dbReference type="ARBA" id="ARBA00022723"/>
    </source>
</evidence>
<dbReference type="Gene3D" id="2.40.30.130">
    <property type="match status" value="1"/>
</dbReference>
<dbReference type="EMBL" id="GEBQ01002673">
    <property type="protein sequence ID" value="JAT37304.1"/>
    <property type="molecule type" value="Transcribed_RNA"/>
</dbReference>
<dbReference type="InterPro" id="IPR018163">
    <property type="entry name" value="Thr/Ala-tRNA-synth_IIc_edit"/>
</dbReference>
<keyword evidence="1" id="KW-0479">Metal-binding</keyword>
<dbReference type="InterPro" id="IPR051335">
    <property type="entry name" value="Alanyl-tRNA_Editing_Enzymes"/>
</dbReference>
<accession>A0A1B6MMY8</accession>
<evidence type="ECO:0000256" key="2">
    <source>
        <dbReference type="ARBA" id="ARBA00022833"/>
    </source>
</evidence>
<dbReference type="GO" id="GO:0000166">
    <property type="term" value="F:nucleotide binding"/>
    <property type="evidence" value="ECO:0007669"/>
    <property type="project" value="InterPro"/>
</dbReference>
<reference evidence="3" key="1">
    <citation type="submission" date="2015-11" db="EMBL/GenBank/DDBJ databases">
        <title>De novo transcriptome assembly of four potential Pierce s Disease insect vectors from Arizona vineyards.</title>
        <authorList>
            <person name="Tassone E.E."/>
        </authorList>
    </citation>
    <scope>NUCLEOTIDE SEQUENCE</scope>
</reference>
<sequence length="210" mass="24120">MSSKYHKDPFLKQFDSVVTEIQKRTYQIPDGNGKMQSVTTHGIVCEDTILFPEGGGQPCDLGTLHITRTEDPVVDLTLTVYHVLRQPNGAIVHVIQESWELDEIEVPKGTMVHQELIWSRRIRNMMYHTGQHLLSAVAMNTFQWDTVNWHLDLNYCFVEFNTTNITKIDVKTLEAEINNCIQQKLPVTSHFFKKGEEDPILEKAKTRGLP</sequence>
<dbReference type="PANTHER" id="PTHR43462:SF1">
    <property type="entry name" value="ALANYL-TRNA EDITING PROTEIN AARSD1"/>
    <property type="match status" value="1"/>
</dbReference>
<dbReference type="AlphaFoldDB" id="A0A1B6MMY8"/>
<dbReference type="SUPFAM" id="SSF55186">
    <property type="entry name" value="ThrRS/AlaRS common domain"/>
    <property type="match status" value="1"/>
</dbReference>
<dbReference type="PANTHER" id="PTHR43462">
    <property type="entry name" value="ALANYL-TRNA EDITING PROTEIN"/>
    <property type="match status" value="1"/>
</dbReference>
<dbReference type="Gene3D" id="3.30.980.10">
    <property type="entry name" value="Threonyl-trna Synthetase, Chain A, domain 2"/>
    <property type="match status" value="1"/>
</dbReference>
<evidence type="ECO:0000313" key="3">
    <source>
        <dbReference type="EMBL" id="JAT37304.1"/>
    </source>
</evidence>
<dbReference type="GO" id="GO:0002161">
    <property type="term" value="F:aminoacyl-tRNA deacylase activity"/>
    <property type="evidence" value="ECO:0007669"/>
    <property type="project" value="UniProtKB-ARBA"/>
</dbReference>
<name>A0A1B6MMY8_9HEMI</name>
<dbReference type="SUPFAM" id="SSF50447">
    <property type="entry name" value="Translation proteins"/>
    <property type="match status" value="1"/>
</dbReference>
<keyword evidence="2" id="KW-0862">Zinc</keyword>
<feature type="non-terminal residue" evidence="3">
    <location>
        <position position="210"/>
    </location>
</feature>
<evidence type="ECO:0008006" key="4">
    <source>
        <dbReference type="Google" id="ProtNLM"/>
    </source>
</evidence>
<dbReference type="InterPro" id="IPR009000">
    <property type="entry name" value="Transl_B-barrel_sf"/>
</dbReference>
<gene>
    <name evidence="3" type="ORF">g.51745</name>
</gene>
<protein>
    <recommendedName>
        <fullName evidence="4">Alanyl-tRNA synthetase class IIc N-terminal domain-containing protein</fullName>
    </recommendedName>
</protein>
<organism evidence="3">
    <name type="scientific">Graphocephala atropunctata</name>
    <dbReference type="NCBI Taxonomy" id="36148"/>
    <lineage>
        <taxon>Eukaryota</taxon>
        <taxon>Metazoa</taxon>
        <taxon>Ecdysozoa</taxon>
        <taxon>Arthropoda</taxon>
        <taxon>Hexapoda</taxon>
        <taxon>Insecta</taxon>
        <taxon>Pterygota</taxon>
        <taxon>Neoptera</taxon>
        <taxon>Paraneoptera</taxon>
        <taxon>Hemiptera</taxon>
        <taxon>Auchenorrhyncha</taxon>
        <taxon>Membracoidea</taxon>
        <taxon>Cicadellidae</taxon>
        <taxon>Cicadellinae</taxon>
        <taxon>Cicadellini</taxon>
        <taxon>Graphocephala</taxon>
    </lineage>
</organism>